<evidence type="ECO:0000313" key="2">
    <source>
        <dbReference type="EMBL" id="AYO80678.1"/>
    </source>
</evidence>
<evidence type="ECO:0000313" key="5">
    <source>
        <dbReference type="EMBL" id="QNG49241.1"/>
    </source>
</evidence>
<dbReference type="EMBL" id="JGVR01000064">
    <property type="protein sequence ID" value="KEZ12522.1"/>
    <property type="molecule type" value="Genomic_DNA"/>
</dbReference>
<dbReference type="Proteomes" id="UP000280708">
    <property type="component" value="Chromosome"/>
</dbReference>
<dbReference type="AlphaFoldDB" id="A0A084E3I0"/>
<evidence type="ECO:0000313" key="6">
    <source>
        <dbReference type="Proteomes" id="UP000028534"/>
    </source>
</evidence>
<dbReference type="InterPro" id="IPR010496">
    <property type="entry name" value="AL/BT2_dom"/>
</dbReference>
<dbReference type="eggNOG" id="ENOG502Z7HW">
    <property type="taxonomic scope" value="Bacteria"/>
</dbReference>
<proteinExistence type="predicted"/>
<evidence type="ECO:0000313" key="9">
    <source>
        <dbReference type="Proteomes" id="UP000515377"/>
    </source>
</evidence>
<dbReference type="Gene3D" id="2.60.120.560">
    <property type="entry name" value="Exo-inulinase, domain 1"/>
    <property type="match status" value="1"/>
</dbReference>
<dbReference type="EMBL" id="CP053021">
    <property type="protein sequence ID" value="QJR05498.1"/>
    <property type="molecule type" value="Genomic_DNA"/>
</dbReference>
<reference evidence="3 6" key="1">
    <citation type="submission" date="2014-03" db="EMBL/GenBank/DDBJ databases">
        <title>Genome sequence of Sphingobium yanoikuyae B1.</title>
        <authorList>
            <person name="Gan H.M."/>
            <person name="Gan H.Y."/>
            <person name="Savka M.A."/>
        </authorList>
    </citation>
    <scope>NUCLEOTIDE SEQUENCE [LARGE SCALE GENOMIC DNA]</scope>
    <source>
        <strain evidence="3 6">B1</strain>
    </source>
</reference>
<evidence type="ECO:0000313" key="4">
    <source>
        <dbReference type="EMBL" id="QJR05498.1"/>
    </source>
</evidence>
<dbReference type="PATRIC" id="fig|13690.10.peg.5261"/>
<evidence type="ECO:0000313" key="3">
    <source>
        <dbReference type="EMBL" id="KEZ12522.1"/>
    </source>
</evidence>
<dbReference type="GO" id="GO:0016787">
    <property type="term" value="F:hydrolase activity"/>
    <property type="evidence" value="ECO:0007669"/>
    <property type="project" value="InterPro"/>
</dbReference>
<name>A0A084E3I0_SPHYA</name>
<dbReference type="Proteomes" id="UP000028534">
    <property type="component" value="Unassembled WGS sequence"/>
</dbReference>
<sequence length="264" mass="28863">MLGAGSTRPLRQIAALFGIGLLSGAAAPATKWEPIFDGKDLSGWVPKITGHALGEDPRHTFIVKDGAIHVSYDEYEAFNGEFGHLFWHTQLKSFRIRFEYRFTGQSIAGIKPWQATNSGLMLLAQAPETMRKDQAFPVSLEMQLLGVPRPSEEPSGNLCTPGTTVVVDGNRDLPHCIASTSPLIPIGRWTEAEVEVLPSGQITHFIDGKPVLRYSGAQLDPEDDDARPLIATAGGTLHLGRGYVALQSEGHPVEFRKIMLQRLE</sequence>
<dbReference type="EMBL" id="CP033230">
    <property type="protein sequence ID" value="AYO80678.1"/>
    <property type="molecule type" value="Genomic_DNA"/>
</dbReference>
<evidence type="ECO:0000259" key="1">
    <source>
        <dbReference type="Pfam" id="PF06439"/>
    </source>
</evidence>
<gene>
    <name evidence="3" type="ORF">CP98_05089</name>
    <name evidence="2" type="ORF">EBF16_18930</name>
    <name evidence="5" type="ORF">H3V42_25875</name>
    <name evidence="4" type="ORF">HH800_18845</name>
</gene>
<accession>A0A084E3I0</accession>
<feature type="domain" description="3-keto-alpha-glucoside-1,2-lyase/3-keto-2-hydroxy-glucal hydratase" evidence="1">
    <location>
        <begin position="31"/>
        <end position="260"/>
    </location>
</feature>
<reference evidence="4 8" key="3">
    <citation type="submission" date="2020-04" db="EMBL/GenBank/DDBJ databases">
        <title>The Whole Genome Analysis of High salt-tolerant Sphingobium yanoikuyae YC-XJ2 with Aryl organophosphorus flame retardants (aryl-OPFRs)-degrading capacity and characteristics of Related phosphotriesterase.</title>
        <authorList>
            <person name="Li X."/>
        </authorList>
    </citation>
    <scope>NUCLEOTIDE SEQUENCE [LARGE SCALE GENOMIC DNA]</scope>
    <source>
        <strain evidence="4 8">YC-XJ2</strain>
    </source>
</reference>
<reference evidence="2 7" key="2">
    <citation type="submission" date="2018-10" db="EMBL/GenBank/DDBJ databases">
        <title>Characterization and genome analysis of a novel bacterium Sphingobium yanoikuyae SJTF8 capable of degrading PAHs.</title>
        <authorList>
            <person name="Yin C."/>
            <person name="Xiong W."/>
            <person name="Liang R."/>
        </authorList>
    </citation>
    <scope>NUCLEOTIDE SEQUENCE [LARGE SCALE GENOMIC DNA]</scope>
    <source>
        <strain evidence="2 7">SJTF8</strain>
    </source>
</reference>
<evidence type="ECO:0000313" key="7">
    <source>
        <dbReference type="Proteomes" id="UP000280708"/>
    </source>
</evidence>
<dbReference type="OrthoDB" id="9787527at2"/>
<dbReference type="STRING" id="13690.AX777_24940"/>
<dbReference type="Proteomes" id="UP000502611">
    <property type="component" value="Chromosome"/>
</dbReference>
<dbReference type="Proteomes" id="UP000515377">
    <property type="component" value="Chromosome"/>
</dbReference>
<protein>
    <submittedName>
        <fullName evidence="2">DUF1080 domain-containing protein</fullName>
    </submittedName>
</protein>
<organism evidence="3 6">
    <name type="scientific">Sphingobium yanoikuyae</name>
    <name type="common">Sphingomonas yanoikuyae</name>
    <dbReference type="NCBI Taxonomy" id="13690"/>
    <lineage>
        <taxon>Bacteria</taxon>
        <taxon>Pseudomonadati</taxon>
        <taxon>Pseudomonadota</taxon>
        <taxon>Alphaproteobacteria</taxon>
        <taxon>Sphingomonadales</taxon>
        <taxon>Sphingomonadaceae</taxon>
        <taxon>Sphingobium</taxon>
    </lineage>
</organism>
<dbReference type="Pfam" id="PF06439">
    <property type="entry name" value="3keto-disac_hyd"/>
    <property type="match status" value="1"/>
</dbReference>
<reference evidence="5 9" key="4">
    <citation type="submission" date="2020-07" db="EMBL/GenBank/DDBJ databases">
        <title>Whole genome sequence of Sphingobium yanoikuyae A3.</title>
        <authorList>
            <person name="Han S.-S."/>
        </authorList>
    </citation>
    <scope>NUCLEOTIDE SEQUENCE [LARGE SCALE GENOMIC DNA]</scope>
    <source>
        <strain evidence="5 9">A3</strain>
    </source>
</reference>
<evidence type="ECO:0000313" key="8">
    <source>
        <dbReference type="Proteomes" id="UP000502611"/>
    </source>
</evidence>
<dbReference type="EMBL" id="CP060122">
    <property type="protein sequence ID" value="QNG49241.1"/>
    <property type="molecule type" value="Genomic_DNA"/>
</dbReference>